<feature type="transmembrane region" description="Helical" evidence="1">
    <location>
        <begin position="7"/>
        <end position="24"/>
    </location>
</feature>
<feature type="transmembrane region" description="Helical" evidence="1">
    <location>
        <begin position="140"/>
        <end position="158"/>
    </location>
</feature>
<organism evidence="2 3">
    <name type="scientific">Kordia periserrulae</name>
    <dbReference type="NCBI Taxonomy" id="701523"/>
    <lineage>
        <taxon>Bacteria</taxon>
        <taxon>Pseudomonadati</taxon>
        <taxon>Bacteroidota</taxon>
        <taxon>Flavobacteriia</taxon>
        <taxon>Flavobacteriales</taxon>
        <taxon>Flavobacteriaceae</taxon>
        <taxon>Kordia</taxon>
    </lineage>
</organism>
<evidence type="ECO:0000313" key="3">
    <source>
        <dbReference type="Proteomes" id="UP000244090"/>
    </source>
</evidence>
<dbReference type="InterPro" id="IPR025250">
    <property type="entry name" value="DUF4199"/>
</dbReference>
<proteinExistence type="predicted"/>
<reference evidence="2 3" key="1">
    <citation type="submission" date="2018-04" db="EMBL/GenBank/DDBJ databases">
        <title>Genomic Encyclopedia of Archaeal and Bacterial Type Strains, Phase II (KMG-II): from individual species to whole genera.</title>
        <authorList>
            <person name="Goeker M."/>
        </authorList>
    </citation>
    <scope>NUCLEOTIDE SEQUENCE [LARGE SCALE GENOMIC DNA]</scope>
    <source>
        <strain evidence="2 3">DSM 25731</strain>
    </source>
</reference>
<keyword evidence="1" id="KW-0812">Transmembrane</keyword>
<evidence type="ECO:0000313" key="2">
    <source>
        <dbReference type="EMBL" id="PTX62861.1"/>
    </source>
</evidence>
<keyword evidence="3" id="KW-1185">Reference proteome</keyword>
<feature type="transmembrane region" description="Helical" evidence="1">
    <location>
        <begin position="67"/>
        <end position="88"/>
    </location>
</feature>
<sequence length="169" mass="19044">MFSKTAHFGIALGFVLIASFILQYKLNVHTDPQNVYSLAMFPVMAIFMILAIVKVSRNGEPFSIREGLKTGIGVILLSSLMLWVYIIIHASYIETDFVDKLAVVAEQDLRKNSDFTDEKIQESITFLKDNFKFAIFIENVFKSLLSGFFFSLLASLAIKSKIFTNPNNA</sequence>
<feature type="transmembrane region" description="Helical" evidence="1">
    <location>
        <begin position="36"/>
        <end position="55"/>
    </location>
</feature>
<dbReference type="OrthoDB" id="1436809at2"/>
<name>A0A2T6C3G3_9FLAO</name>
<dbReference type="RefSeq" id="WP_108113840.1">
    <property type="nucleotide sequence ID" value="NZ_QBKT01000002.1"/>
</dbReference>
<gene>
    <name evidence="2" type="ORF">C8N46_102261</name>
</gene>
<evidence type="ECO:0000256" key="1">
    <source>
        <dbReference type="SAM" id="Phobius"/>
    </source>
</evidence>
<protein>
    <submittedName>
        <fullName evidence="2">Uncharacterized protein DUF4199</fullName>
    </submittedName>
</protein>
<accession>A0A2T6C3G3</accession>
<comment type="caution">
    <text evidence="2">The sequence shown here is derived from an EMBL/GenBank/DDBJ whole genome shotgun (WGS) entry which is preliminary data.</text>
</comment>
<keyword evidence="1" id="KW-1133">Transmembrane helix</keyword>
<dbReference type="Proteomes" id="UP000244090">
    <property type="component" value="Unassembled WGS sequence"/>
</dbReference>
<keyword evidence="1" id="KW-0472">Membrane</keyword>
<dbReference type="AlphaFoldDB" id="A0A2T6C3G3"/>
<dbReference type="Pfam" id="PF13858">
    <property type="entry name" value="DUF4199"/>
    <property type="match status" value="1"/>
</dbReference>
<dbReference type="EMBL" id="QBKT01000002">
    <property type="protein sequence ID" value="PTX62861.1"/>
    <property type="molecule type" value="Genomic_DNA"/>
</dbReference>